<reference evidence="2" key="1">
    <citation type="submission" date="2019-10" db="EMBL/GenBank/DDBJ databases">
        <title>Conservation and host-specific expression of non-tandemly repeated heterogenous ribosome RNA gene in arbuscular mycorrhizal fungi.</title>
        <authorList>
            <person name="Maeda T."/>
            <person name="Kobayashi Y."/>
            <person name="Nakagawa T."/>
            <person name="Ezawa T."/>
            <person name="Yamaguchi K."/>
            <person name="Bino T."/>
            <person name="Nishimoto Y."/>
            <person name="Shigenobu S."/>
            <person name="Kawaguchi M."/>
        </authorList>
    </citation>
    <scope>NUCLEOTIDE SEQUENCE</scope>
    <source>
        <strain evidence="2">HR1</strain>
    </source>
</reference>
<protein>
    <recommendedName>
        <fullName evidence="4">BAH domain-containing protein</fullName>
    </recommendedName>
</protein>
<dbReference type="OrthoDB" id="2414281at2759"/>
<evidence type="ECO:0000313" key="2">
    <source>
        <dbReference type="EMBL" id="GES99005.1"/>
    </source>
</evidence>
<feature type="compositionally biased region" description="Basic and acidic residues" evidence="1">
    <location>
        <begin position="102"/>
        <end position="117"/>
    </location>
</feature>
<evidence type="ECO:0000256" key="1">
    <source>
        <dbReference type="SAM" id="MobiDB-lite"/>
    </source>
</evidence>
<feature type="region of interest" description="Disordered" evidence="1">
    <location>
        <begin position="1"/>
        <end position="37"/>
    </location>
</feature>
<evidence type="ECO:0008006" key="4">
    <source>
        <dbReference type="Google" id="ProtNLM"/>
    </source>
</evidence>
<organism evidence="2 3">
    <name type="scientific">Rhizophagus clarus</name>
    <dbReference type="NCBI Taxonomy" id="94130"/>
    <lineage>
        <taxon>Eukaryota</taxon>
        <taxon>Fungi</taxon>
        <taxon>Fungi incertae sedis</taxon>
        <taxon>Mucoromycota</taxon>
        <taxon>Glomeromycotina</taxon>
        <taxon>Glomeromycetes</taxon>
        <taxon>Glomerales</taxon>
        <taxon>Glomeraceae</taxon>
        <taxon>Rhizophagus</taxon>
    </lineage>
</organism>
<name>A0A8H3R083_9GLOM</name>
<dbReference type="EMBL" id="BLAL01000278">
    <property type="protein sequence ID" value="GES99005.1"/>
    <property type="molecule type" value="Genomic_DNA"/>
</dbReference>
<gene>
    <name evidence="2" type="ORF">RCL2_002553100</name>
</gene>
<accession>A0A8H3R083</accession>
<proteinExistence type="predicted"/>
<evidence type="ECO:0000313" key="3">
    <source>
        <dbReference type="Proteomes" id="UP000615446"/>
    </source>
</evidence>
<feature type="region of interest" description="Disordered" evidence="1">
    <location>
        <begin position="91"/>
        <end position="122"/>
    </location>
</feature>
<sequence length="986" mass="113555">MKRSSRTTRTHVSIPKLRIRSKKTLYDEGPSTSDNILERRKMEDINPSFEELETANYIQLKSSSEQQMHDHEVLINEDVNNLADTDDDNIFSAEGNIPADNYEPKESGIEERSVLDDDKSEDSGIYDDLDEVLEEFSLDFEGFDGEYGPYFPNFTSAMIYIWITKHMISTSAYEDLAKILKHPKYRKEDVTTNIRQIRKWRDRLPLAKVRKHDVPLSMHKTPSTYASTKKAFTISPLTHLERVLNNPLLMSKMYFGPGIIVNEKREFWHGELWQDSLLFGEDKIKSKNEEYYRAGDFLLYHEQSSTFICRVRGIVIDELDNNTLKLKVDTLLSHENLPNCRFNDNRHTRGNNMELWLVEDAVKLVNPANIEQRIVVWLCDMPEPDEYDYYIKEIVYYFDGHWKYREIATRHKLPCEYITLSQSQQDLPTLKIFLDIYIDDFGTYRNVYHSLGGVYLQFGNMPLNLRKQIKNHFLIGFVPFGADFNDFIKPVIQDIKSLENGLIMQTLYGKAWVIGGIGCITADLPQGNDLAGVKRHGANHGCRTCNVLNSQYTNPSYDYVKNARFKQQTNERIAEIKNQSSKRDQDRLAIEYGLIEPGSFNVLKWDQHIQTPQDAYHSMAGKARTLLDATFNIFNANGEKEFLKYWKCIEKPTHWSRMPNPVQHRQSFMFSDILRINTKGPEAEVRKPNSGSRIQNTEHAALDFISKVRNSISRRTTKSGIPFRGGPLSPELFRGGPVFRRSGTPLEADYDISKVRNSLEVDRYFEGPELFRGGPVFRRSGTLFRGGPLSPELHRRTIKSGTPLEADYDISKVRNSIGGPLSPELHFEADYDISKVRNSLEADYDISKVRNLEADRDFEGPELEADRRSGTLIRSGPVFRRSGTPIRSGPGYFEGQNSLSKRTMIFEGPELPLAAGHDIRRSGLSFAADHKGLDLPIRSGPGYFEVFRWNPILRFAAFRYGSRISGSFLKHNFEYKSKERKKGREL</sequence>
<dbReference type="AlphaFoldDB" id="A0A8H3R083"/>
<comment type="caution">
    <text evidence="2">The sequence shown here is derived from an EMBL/GenBank/DDBJ whole genome shotgun (WGS) entry which is preliminary data.</text>
</comment>
<dbReference type="Proteomes" id="UP000615446">
    <property type="component" value="Unassembled WGS sequence"/>
</dbReference>